<organism evidence="2 3">
    <name type="scientific">Scylla paramamosain</name>
    <name type="common">Mud crab</name>
    <dbReference type="NCBI Taxonomy" id="85552"/>
    <lineage>
        <taxon>Eukaryota</taxon>
        <taxon>Metazoa</taxon>
        <taxon>Ecdysozoa</taxon>
        <taxon>Arthropoda</taxon>
        <taxon>Crustacea</taxon>
        <taxon>Multicrustacea</taxon>
        <taxon>Malacostraca</taxon>
        <taxon>Eumalacostraca</taxon>
        <taxon>Eucarida</taxon>
        <taxon>Decapoda</taxon>
        <taxon>Pleocyemata</taxon>
        <taxon>Brachyura</taxon>
        <taxon>Eubrachyura</taxon>
        <taxon>Portunoidea</taxon>
        <taxon>Portunidae</taxon>
        <taxon>Portuninae</taxon>
        <taxon>Scylla</taxon>
    </lineage>
</organism>
<reference evidence="2 3" key="1">
    <citation type="submission" date="2023-03" db="EMBL/GenBank/DDBJ databases">
        <title>High-quality genome of Scylla paramamosain provides insights in environmental adaptation.</title>
        <authorList>
            <person name="Zhang L."/>
        </authorList>
    </citation>
    <scope>NUCLEOTIDE SEQUENCE [LARGE SCALE GENOMIC DNA]</scope>
    <source>
        <strain evidence="2">LZ_2023a</strain>
        <tissue evidence="2">Muscle</tissue>
    </source>
</reference>
<evidence type="ECO:0000313" key="2">
    <source>
        <dbReference type="EMBL" id="KAK8386683.1"/>
    </source>
</evidence>
<keyword evidence="3" id="KW-1185">Reference proteome</keyword>
<gene>
    <name evidence="2" type="ORF">O3P69_017858</name>
</gene>
<accession>A0AAW0TG32</accession>
<feature type="compositionally biased region" description="Polar residues" evidence="1">
    <location>
        <begin position="237"/>
        <end position="246"/>
    </location>
</feature>
<evidence type="ECO:0000313" key="3">
    <source>
        <dbReference type="Proteomes" id="UP001487740"/>
    </source>
</evidence>
<dbReference type="Proteomes" id="UP001487740">
    <property type="component" value="Unassembled WGS sequence"/>
</dbReference>
<name>A0AAW0TG32_SCYPA</name>
<evidence type="ECO:0008006" key="4">
    <source>
        <dbReference type="Google" id="ProtNLM"/>
    </source>
</evidence>
<dbReference type="AlphaFoldDB" id="A0AAW0TG32"/>
<comment type="caution">
    <text evidence="2">The sequence shown here is derived from an EMBL/GenBank/DDBJ whole genome shotgun (WGS) entry which is preliminary data.</text>
</comment>
<dbReference type="EMBL" id="JARAKH010000030">
    <property type="protein sequence ID" value="KAK8386683.1"/>
    <property type="molecule type" value="Genomic_DNA"/>
</dbReference>
<feature type="region of interest" description="Disordered" evidence="1">
    <location>
        <begin position="229"/>
        <end position="262"/>
    </location>
</feature>
<sequence length="290" mass="32164">MGRVRIKHPRSKELGVRRKLLDLLAPGIKVTRLIPTHDAIIVLTPTDQDADAIFQDGLPARLAAEGFSALVPPELRAQRTIICFNLDDLVYENSPEDIAVEVRDQHTWAEAETVYKFPRSSTIKITFKSSDMAGKALREGIRLFHINIPGHQIRREYYVPLLTCNRCNAVEEHPTSSCPHPSDFVQCSECSSKEHSYRDCTANQKKCLHCGGEHSARAMRCPKRKKALKIKEEASRQNRGTASTSYARAAQSAGPPAGSTAPDPSQMLAGLIMFICRCWVYPSPPAAADD</sequence>
<proteinExistence type="predicted"/>
<evidence type="ECO:0000256" key="1">
    <source>
        <dbReference type="SAM" id="MobiDB-lite"/>
    </source>
</evidence>
<protein>
    <recommendedName>
        <fullName evidence="4">Gag-like protein</fullName>
    </recommendedName>
</protein>